<evidence type="ECO:0000313" key="2">
    <source>
        <dbReference type="Proteomes" id="UP000297475"/>
    </source>
</evidence>
<organism evidence="1 2">
    <name type="scientific">Natronospirillum operosum</name>
    <dbReference type="NCBI Taxonomy" id="2759953"/>
    <lineage>
        <taxon>Bacteria</taxon>
        <taxon>Pseudomonadati</taxon>
        <taxon>Pseudomonadota</taxon>
        <taxon>Gammaproteobacteria</taxon>
        <taxon>Oceanospirillales</taxon>
        <taxon>Natronospirillaceae</taxon>
        <taxon>Natronospirillum</taxon>
    </lineage>
</organism>
<name>A0A4Z0WIC0_9GAMM</name>
<evidence type="ECO:0000313" key="1">
    <source>
        <dbReference type="EMBL" id="TGG95526.1"/>
    </source>
</evidence>
<proteinExistence type="predicted"/>
<comment type="caution">
    <text evidence="1">The sequence shown here is derived from an EMBL/GenBank/DDBJ whole genome shotgun (WGS) entry which is preliminary data.</text>
</comment>
<sequence length="153" mass="16983">MKYPTPPVPELSFLIDRLAELGVSMYLRGYLASREGVPDLPFVDICHECAARLQSRLPVGLRLIYPFPMSSQACIDGQPDPLQCQCQDLPGSLREHRPAGYPPELFESCFEGLVDQARYVTQHAPSRVVLTGELPAGDCLERWLAQLGVKVNS</sequence>
<accession>A0A4Z0WIC0</accession>
<dbReference type="Proteomes" id="UP000297475">
    <property type="component" value="Unassembled WGS sequence"/>
</dbReference>
<protein>
    <submittedName>
        <fullName evidence="1">Uncharacterized protein</fullName>
    </submittedName>
</protein>
<dbReference type="RefSeq" id="WP_135481262.1">
    <property type="nucleotide sequence ID" value="NZ_SRMF01000001.1"/>
</dbReference>
<dbReference type="AlphaFoldDB" id="A0A4Z0WIC0"/>
<reference evidence="1 2" key="1">
    <citation type="submission" date="2019-04" db="EMBL/GenBank/DDBJ databases">
        <title>Natronospirillum operosus gen. nov., sp. nov., a haloalkaliphilic satellite isolated from decaying biomass of laboratory culture of cyanobacterium Geitlerinema sp. and proposal of Natronospirillaceae fam. nov. and Saccharospirillaceae fam. nov.</title>
        <authorList>
            <person name="Kevbrin V."/>
            <person name="Boltyanskaya Y."/>
            <person name="Koziaeva V."/>
            <person name="Grouzdev D.S."/>
            <person name="Park M."/>
            <person name="Cho J."/>
        </authorList>
    </citation>
    <scope>NUCLEOTIDE SEQUENCE [LARGE SCALE GENOMIC DNA]</scope>
    <source>
        <strain evidence="1 2">G-116</strain>
    </source>
</reference>
<keyword evidence="2" id="KW-1185">Reference proteome</keyword>
<gene>
    <name evidence="1" type="ORF">E4656_03670</name>
</gene>
<dbReference type="EMBL" id="SRMF01000001">
    <property type="protein sequence ID" value="TGG95526.1"/>
    <property type="molecule type" value="Genomic_DNA"/>
</dbReference>